<dbReference type="EMBL" id="CAUWAG010000004">
    <property type="protein sequence ID" value="CAJ2502854.1"/>
    <property type="molecule type" value="Genomic_DNA"/>
</dbReference>
<accession>A0AAI8V897</accession>
<keyword evidence="2" id="KW-1185">Reference proteome</keyword>
<dbReference type="Proteomes" id="UP001295740">
    <property type="component" value="Unassembled WGS sequence"/>
</dbReference>
<organism evidence="1 2">
    <name type="scientific">Anthostomella pinea</name>
    <dbReference type="NCBI Taxonomy" id="933095"/>
    <lineage>
        <taxon>Eukaryota</taxon>
        <taxon>Fungi</taxon>
        <taxon>Dikarya</taxon>
        <taxon>Ascomycota</taxon>
        <taxon>Pezizomycotina</taxon>
        <taxon>Sordariomycetes</taxon>
        <taxon>Xylariomycetidae</taxon>
        <taxon>Xylariales</taxon>
        <taxon>Xylariaceae</taxon>
        <taxon>Anthostomella</taxon>
    </lineage>
</organism>
<proteinExistence type="predicted"/>
<dbReference type="AlphaFoldDB" id="A0AAI8V897"/>
<protein>
    <submittedName>
        <fullName evidence="1">Uu.00g102480.m01.CDS01</fullName>
    </submittedName>
</protein>
<comment type="caution">
    <text evidence="1">The sequence shown here is derived from an EMBL/GenBank/DDBJ whole genome shotgun (WGS) entry which is preliminary data.</text>
</comment>
<name>A0AAI8V897_9PEZI</name>
<reference evidence="1" key="1">
    <citation type="submission" date="2023-10" db="EMBL/GenBank/DDBJ databases">
        <authorList>
            <person name="Hackl T."/>
        </authorList>
    </citation>
    <scope>NUCLEOTIDE SEQUENCE</scope>
</reference>
<evidence type="ECO:0000313" key="1">
    <source>
        <dbReference type="EMBL" id="CAJ2502854.1"/>
    </source>
</evidence>
<gene>
    <name evidence="1" type="ORF">KHLLAP_LOCUS3322</name>
</gene>
<evidence type="ECO:0000313" key="2">
    <source>
        <dbReference type="Proteomes" id="UP001295740"/>
    </source>
</evidence>
<sequence>MHGKKLYCITAPDDVEFDFAVRRSTGARKQVALICHLDQALARASLGVCWLRKLPNLGTLPPPVIVRLRQNPEHIRQPKEDTAARARRWSLTMWLAMDNAR</sequence>